<dbReference type="KEGG" id="ptl:AOT13_01475"/>
<proteinExistence type="predicted"/>
<reference evidence="2" key="1">
    <citation type="journal article" date="2016" name="Genome Announc.">
        <title>Complete Genome Sequence of Geobacillus thermoglucosidasius NCIMB 11955, the Progenitor of a Bioethanol Production Strain.</title>
        <authorList>
            <person name="Sheng L."/>
            <person name="Zhang Y."/>
            <person name="Minton N.P."/>
        </authorList>
    </citation>
    <scope>NUCLEOTIDE SEQUENCE [LARGE SCALE GENOMIC DNA]</scope>
    <source>
        <strain evidence="2">NCIMB 11955</strain>
    </source>
</reference>
<protein>
    <submittedName>
        <fullName evidence="1">Uncharacterized protein</fullName>
    </submittedName>
</protein>
<gene>
    <name evidence="1" type="ORF">BCV53_01480</name>
</gene>
<evidence type="ECO:0000313" key="2">
    <source>
        <dbReference type="Proteomes" id="UP000093052"/>
    </source>
</evidence>
<sequence>MFTYQKNKKRALVVGAGKGGNAAVRQLLKNESLILNQLLLLTMIRKNNVFNFMELQSKERRRIFRALLPKRKLTILS</sequence>
<evidence type="ECO:0000313" key="1">
    <source>
        <dbReference type="EMBL" id="ANZ28899.1"/>
    </source>
</evidence>
<accession>A0AAN0YLU4</accession>
<dbReference type="AlphaFoldDB" id="A0AAN0YLU4"/>
<keyword evidence="2" id="KW-1185">Reference proteome</keyword>
<organism evidence="1 2">
    <name type="scientific">Parageobacillus thermoglucosidasius</name>
    <name type="common">Geobacillus thermoglucosidasius</name>
    <dbReference type="NCBI Taxonomy" id="1426"/>
    <lineage>
        <taxon>Bacteria</taxon>
        <taxon>Bacillati</taxon>
        <taxon>Bacillota</taxon>
        <taxon>Bacilli</taxon>
        <taxon>Bacillales</taxon>
        <taxon>Anoxybacillaceae</taxon>
        <taxon>Parageobacillus</taxon>
    </lineage>
</organism>
<name>A0AAN0YLU4_PARTM</name>
<dbReference type="Proteomes" id="UP000093052">
    <property type="component" value="Chromosome"/>
</dbReference>
<dbReference type="EMBL" id="CP016622">
    <property type="protein sequence ID" value="ANZ28899.1"/>
    <property type="molecule type" value="Genomic_DNA"/>
</dbReference>